<comment type="catalytic activity">
    <reaction evidence="1">
        <text>ATP + protein L-histidine = ADP + protein N-phospho-L-histidine.</text>
        <dbReference type="EC" id="2.7.13.3"/>
    </reaction>
</comment>
<dbReference type="PANTHER" id="PTHR43065">
    <property type="entry name" value="SENSOR HISTIDINE KINASE"/>
    <property type="match status" value="1"/>
</dbReference>
<dbReference type="InterPro" id="IPR036890">
    <property type="entry name" value="HATPase_C_sf"/>
</dbReference>
<protein>
    <recommendedName>
        <fullName evidence="2">histidine kinase</fullName>
        <ecNumber evidence="2">2.7.13.3</ecNumber>
    </recommendedName>
</protein>
<dbReference type="SUPFAM" id="SSF55874">
    <property type="entry name" value="ATPase domain of HSP90 chaperone/DNA topoisomerase II/histidine kinase"/>
    <property type="match status" value="1"/>
</dbReference>
<dbReference type="InterPro" id="IPR004358">
    <property type="entry name" value="Sig_transdc_His_kin-like_C"/>
</dbReference>
<dbReference type="Pfam" id="PF02518">
    <property type="entry name" value="HATPase_c"/>
    <property type="match status" value="1"/>
</dbReference>
<dbReference type="Pfam" id="PF13188">
    <property type="entry name" value="PAS_8"/>
    <property type="match status" value="1"/>
</dbReference>
<dbReference type="RefSeq" id="WP_168608067.1">
    <property type="nucleotide sequence ID" value="NZ_JAAZQD010000001.1"/>
</dbReference>
<keyword evidence="3" id="KW-0597">Phosphoprotein</keyword>
<dbReference type="PROSITE" id="PS50109">
    <property type="entry name" value="HIS_KIN"/>
    <property type="match status" value="1"/>
</dbReference>
<dbReference type="InterPro" id="IPR035965">
    <property type="entry name" value="PAS-like_dom_sf"/>
</dbReference>
<dbReference type="CDD" id="cd00082">
    <property type="entry name" value="HisKA"/>
    <property type="match status" value="1"/>
</dbReference>
<keyword evidence="7" id="KW-1185">Reference proteome</keyword>
<dbReference type="Proteomes" id="UP000541636">
    <property type="component" value="Unassembled WGS sequence"/>
</dbReference>
<dbReference type="SMART" id="SM00387">
    <property type="entry name" value="HATPase_c"/>
    <property type="match status" value="1"/>
</dbReference>
<dbReference type="GO" id="GO:0000155">
    <property type="term" value="F:phosphorelay sensor kinase activity"/>
    <property type="evidence" value="ECO:0007669"/>
    <property type="project" value="InterPro"/>
</dbReference>
<evidence type="ECO:0000313" key="7">
    <source>
        <dbReference type="Proteomes" id="UP000541636"/>
    </source>
</evidence>
<evidence type="ECO:0000256" key="4">
    <source>
        <dbReference type="SAM" id="MobiDB-lite"/>
    </source>
</evidence>
<keyword evidence="6" id="KW-0418">Kinase</keyword>
<keyword evidence="6" id="KW-0808">Transferase</keyword>
<evidence type="ECO:0000256" key="3">
    <source>
        <dbReference type="ARBA" id="ARBA00022553"/>
    </source>
</evidence>
<dbReference type="SMART" id="SM00388">
    <property type="entry name" value="HisKA"/>
    <property type="match status" value="1"/>
</dbReference>
<accession>A0A846ZIK4</accession>
<organism evidence="6 7">
    <name type="scientific">Oleiagrimonas citrea</name>
    <dbReference type="NCBI Taxonomy" id="1665687"/>
    <lineage>
        <taxon>Bacteria</taxon>
        <taxon>Pseudomonadati</taxon>
        <taxon>Pseudomonadota</taxon>
        <taxon>Gammaproteobacteria</taxon>
        <taxon>Lysobacterales</taxon>
        <taxon>Rhodanobacteraceae</taxon>
        <taxon>Oleiagrimonas</taxon>
    </lineage>
</organism>
<dbReference type="PANTHER" id="PTHR43065:SF50">
    <property type="entry name" value="HISTIDINE KINASE"/>
    <property type="match status" value="1"/>
</dbReference>
<evidence type="ECO:0000313" key="6">
    <source>
        <dbReference type="EMBL" id="NKZ37390.1"/>
    </source>
</evidence>
<dbReference type="SUPFAM" id="SSF47384">
    <property type="entry name" value="Homodimeric domain of signal transducing histidine kinase"/>
    <property type="match status" value="1"/>
</dbReference>
<dbReference type="SUPFAM" id="SSF55785">
    <property type="entry name" value="PYP-like sensor domain (PAS domain)"/>
    <property type="match status" value="1"/>
</dbReference>
<dbReference type="InterPro" id="IPR003594">
    <property type="entry name" value="HATPase_dom"/>
</dbReference>
<sequence length="425" mass="46331">MTMNVSKGLDACRDAAQGDDFDLAAATAVLGALPVAVIVLDHRGALCFANASAQRLAGVIHSDIRQGLQRLVDHPPQSDVADAEHAPRDCEDRFDCATEGGRALGVIRQWRVSGDDGKVSVTVRPARNEAAPDAMQASTPTSTLDGKSANEQQSLIHAEKLATVGQLAAGMAHEINNPICYVQSNLGTLRDYLNKLFGILELSDQLVRDREMTPEQRLDALDMRKQAADYQMIAEDLPALLEESREGVERIRQIVQNLRDFSRLDPTESFRLFDVHRAIETTLDIVRSLGGGRIRFATYFQQLPLIECNPTELNQVLMNILVNATQAIDDDGAIEIHTELSGDHIGIRISDNGCGMDEATRLHIFEPFFTTKEVGKGTGLGLSISYGIIQKHGGRITVESEIGKGTTFVITLPLRQANHGTEATS</sequence>
<evidence type="ECO:0000259" key="5">
    <source>
        <dbReference type="PROSITE" id="PS50109"/>
    </source>
</evidence>
<gene>
    <name evidence="6" type="ORF">HF690_00295</name>
</gene>
<comment type="caution">
    <text evidence="6">The sequence shown here is derived from an EMBL/GenBank/DDBJ whole genome shotgun (WGS) entry which is preliminary data.</text>
</comment>
<evidence type="ECO:0000256" key="2">
    <source>
        <dbReference type="ARBA" id="ARBA00012438"/>
    </source>
</evidence>
<dbReference type="InterPro" id="IPR000014">
    <property type="entry name" value="PAS"/>
</dbReference>
<dbReference type="Gene3D" id="1.10.287.130">
    <property type="match status" value="1"/>
</dbReference>
<feature type="compositionally biased region" description="Polar residues" evidence="4">
    <location>
        <begin position="136"/>
        <end position="147"/>
    </location>
</feature>
<name>A0A846ZIK4_9GAMM</name>
<dbReference type="PRINTS" id="PR00344">
    <property type="entry name" value="BCTRLSENSOR"/>
</dbReference>
<dbReference type="InterPro" id="IPR003661">
    <property type="entry name" value="HisK_dim/P_dom"/>
</dbReference>
<proteinExistence type="predicted"/>
<dbReference type="AlphaFoldDB" id="A0A846ZIK4"/>
<feature type="region of interest" description="Disordered" evidence="4">
    <location>
        <begin position="127"/>
        <end position="147"/>
    </location>
</feature>
<reference evidence="6 7" key="1">
    <citation type="journal article" date="2017" name="Int. J. Syst. Evol. Microbiol.">
        <title>Oleiagrimonas citrea sp. nov., a marine bacterium isolated from tidal flat sediment and emended description of the genus Oleiagrimonas Fang et al. 2015 and Oleiagrimonas soli.</title>
        <authorList>
            <person name="Yang S.H."/>
            <person name="Seo H.S."/>
            <person name="Seong C.N."/>
            <person name="Kwon K.K."/>
        </authorList>
    </citation>
    <scope>NUCLEOTIDE SEQUENCE [LARGE SCALE GENOMIC DNA]</scope>
    <source>
        <strain evidence="6 7">MEBiC09124</strain>
    </source>
</reference>
<dbReference type="InterPro" id="IPR036097">
    <property type="entry name" value="HisK_dim/P_sf"/>
</dbReference>
<dbReference type="InterPro" id="IPR005467">
    <property type="entry name" value="His_kinase_dom"/>
</dbReference>
<dbReference type="Gene3D" id="3.30.565.10">
    <property type="entry name" value="Histidine kinase-like ATPase, C-terminal domain"/>
    <property type="match status" value="1"/>
</dbReference>
<dbReference type="EMBL" id="JAAZQD010000001">
    <property type="protein sequence ID" value="NKZ37390.1"/>
    <property type="molecule type" value="Genomic_DNA"/>
</dbReference>
<evidence type="ECO:0000256" key="1">
    <source>
        <dbReference type="ARBA" id="ARBA00000085"/>
    </source>
</evidence>
<feature type="domain" description="Histidine kinase" evidence="5">
    <location>
        <begin position="170"/>
        <end position="416"/>
    </location>
</feature>
<dbReference type="EC" id="2.7.13.3" evidence="2"/>